<evidence type="ECO:0000313" key="1">
    <source>
        <dbReference type="EMBL" id="GFT62640.1"/>
    </source>
</evidence>
<protein>
    <submittedName>
        <fullName evidence="1">Uncharacterized protein</fullName>
    </submittedName>
</protein>
<dbReference type="AlphaFoldDB" id="A0A8X6TW02"/>
<comment type="caution">
    <text evidence="1">The sequence shown here is derived from an EMBL/GenBank/DDBJ whole genome shotgun (WGS) entry which is preliminary data.</text>
</comment>
<dbReference type="EMBL" id="BMAW01114645">
    <property type="protein sequence ID" value="GFT62640.1"/>
    <property type="molecule type" value="Genomic_DNA"/>
</dbReference>
<proteinExistence type="predicted"/>
<sequence>MTQTIERPISCFTVARSLHSGGLFAQRRVRWLTRLIFRCVAIFGAMKDVFLCYYSEYKTVRCNATKTFKPQGFGFSLMNCFVGVIETVEGQDFFCSKTESTMEISGTIDTSSFVSSSDED</sequence>
<accession>A0A8X6TW02</accession>
<name>A0A8X6TW02_NEPPI</name>
<gene>
    <name evidence="1" type="ORF">NPIL_84061</name>
</gene>
<dbReference type="Proteomes" id="UP000887013">
    <property type="component" value="Unassembled WGS sequence"/>
</dbReference>
<organism evidence="1 2">
    <name type="scientific">Nephila pilipes</name>
    <name type="common">Giant wood spider</name>
    <name type="synonym">Nephila maculata</name>
    <dbReference type="NCBI Taxonomy" id="299642"/>
    <lineage>
        <taxon>Eukaryota</taxon>
        <taxon>Metazoa</taxon>
        <taxon>Ecdysozoa</taxon>
        <taxon>Arthropoda</taxon>
        <taxon>Chelicerata</taxon>
        <taxon>Arachnida</taxon>
        <taxon>Araneae</taxon>
        <taxon>Araneomorphae</taxon>
        <taxon>Entelegynae</taxon>
        <taxon>Araneoidea</taxon>
        <taxon>Nephilidae</taxon>
        <taxon>Nephila</taxon>
    </lineage>
</organism>
<evidence type="ECO:0000313" key="2">
    <source>
        <dbReference type="Proteomes" id="UP000887013"/>
    </source>
</evidence>
<reference evidence="1" key="1">
    <citation type="submission" date="2020-08" db="EMBL/GenBank/DDBJ databases">
        <title>Multicomponent nature underlies the extraordinary mechanical properties of spider dragline silk.</title>
        <authorList>
            <person name="Kono N."/>
            <person name="Nakamura H."/>
            <person name="Mori M."/>
            <person name="Yoshida Y."/>
            <person name="Ohtoshi R."/>
            <person name="Malay A.D."/>
            <person name="Moran D.A.P."/>
            <person name="Tomita M."/>
            <person name="Numata K."/>
            <person name="Arakawa K."/>
        </authorList>
    </citation>
    <scope>NUCLEOTIDE SEQUENCE</scope>
</reference>
<keyword evidence="2" id="KW-1185">Reference proteome</keyword>